<dbReference type="GO" id="GO:0006281">
    <property type="term" value="P:DNA repair"/>
    <property type="evidence" value="ECO:0007669"/>
    <property type="project" value="InterPro"/>
</dbReference>
<dbReference type="SMART" id="SM00382">
    <property type="entry name" value="AAA"/>
    <property type="match status" value="1"/>
</dbReference>
<dbReference type="GO" id="GO:0000723">
    <property type="term" value="P:telomere maintenance"/>
    <property type="evidence" value="ECO:0007669"/>
    <property type="project" value="InterPro"/>
</dbReference>
<dbReference type="PANTHER" id="PTHR47642:SF6">
    <property type="entry name" value="ATP-DEPENDENT DNA HELICASE"/>
    <property type="match status" value="1"/>
</dbReference>
<evidence type="ECO:0000313" key="2">
    <source>
        <dbReference type="EMBL" id="PKY73575.1"/>
    </source>
</evidence>
<dbReference type="AlphaFoldDB" id="A0A2I1IR43"/>
<organism evidence="2 3">
    <name type="scientific">Winkia neuii</name>
    <dbReference type="NCBI Taxonomy" id="33007"/>
    <lineage>
        <taxon>Bacteria</taxon>
        <taxon>Bacillati</taxon>
        <taxon>Actinomycetota</taxon>
        <taxon>Actinomycetes</taxon>
        <taxon>Actinomycetales</taxon>
        <taxon>Actinomycetaceae</taxon>
        <taxon>Winkia</taxon>
    </lineage>
</organism>
<dbReference type="GO" id="GO:0003676">
    <property type="term" value="F:nucleic acid binding"/>
    <property type="evidence" value="ECO:0007669"/>
    <property type="project" value="InterPro"/>
</dbReference>
<dbReference type="InterPro" id="IPR003593">
    <property type="entry name" value="AAA+_ATPase"/>
</dbReference>
<protein>
    <recommendedName>
        <fullName evidence="1">AAA+ ATPase domain-containing protein</fullName>
    </recommendedName>
</protein>
<accession>A0A2I1IR43</accession>
<dbReference type="GeneID" id="35865884"/>
<dbReference type="InterPro" id="IPR036420">
    <property type="entry name" value="BRCT_dom_sf"/>
</dbReference>
<dbReference type="InterPro" id="IPR010285">
    <property type="entry name" value="DNA_helicase_pif1-like_DEAD"/>
</dbReference>
<dbReference type="Pfam" id="PF05970">
    <property type="entry name" value="PIF1"/>
    <property type="match status" value="1"/>
</dbReference>
<dbReference type="Proteomes" id="UP000235122">
    <property type="component" value="Unassembled WGS sequence"/>
</dbReference>
<dbReference type="InterPro" id="IPR027417">
    <property type="entry name" value="P-loop_NTPase"/>
</dbReference>
<gene>
    <name evidence="2" type="ORF">CYJ19_02720</name>
</gene>
<dbReference type="SUPFAM" id="SSF52540">
    <property type="entry name" value="P-loop containing nucleoside triphosphate hydrolases"/>
    <property type="match status" value="2"/>
</dbReference>
<evidence type="ECO:0000259" key="1">
    <source>
        <dbReference type="SMART" id="SM00382"/>
    </source>
</evidence>
<evidence type="ECO:0000313" key="3">
    <source>
        <dbReference type="Proteomes" id="UP000235122"/>
    </source>
</evidence>
<reference evidence="2 3" key="1">
    <citation type="submission" date="2017-12" db="EMBL/GenBank/DDBJ databases">
        <title>Phylogenetic diversity of female urinary microbiome.</title>
        <authorList>
            <person name="Thomas-White K."/>
            <person name="Wolfe A.J."/>
        </authorList>
    </citation>
    <scope>NUCLEOTIDE SEQUENCE [LARGE SCALE GENOMIC DNA]</scope>
    <source>
        <strain evidence="2 3">UMB0402</strain>
    </source>
</reference>
<keyword evidence="3" id="KW-1185">Reference proteome</keyword>
<sequence>MPIQMTDDFVRALDLLRQGRSLFITGNAGTGKSTLIRHFVQQTTKNVVVAAPTGVAALNVGGYTLHRLFSFAPSTTVDEVRMGQAAPGRFAGLISQLDTLIIDEASMVRADLFDMVCYSLERYGPKPGSPLGGVQVVLVGDLYQLPPVVTTAEEAYFSDAYSSPYFFSAAHYFPERFPTVQLTHQFRQAGDSNLASLLGELRSGDVNEQVMSALNARVDPDFEPPKGEFWLTIATTNRVVRARNRRRLDALDGQLHTHFAARSGDTKRFEAPTEDKLEFKVGAQVMLLNNDAAGRWVNGSLGVVESVAFPEGDIEVQVRLRSGKVVSVGVHTWEVTRPALSAGSLTNQVVGTFTQLPFKLAWAVTIHKSQGQTLEHALIDLSGGIFAPGQLYVALSRCKSLKGIVLRRQIRPRDVKVDQRVREFLADRLGKHTRKRTFLGALFCGREDGFQRPLEVAILREDGWAFTSLVNPTRDVGDAAERYGVSAADLQLAPTLAQLWPAIEPIIEGTGVVTANARHALKVFDDELKRTGIVAPLKHFALAQVKGNAHAETAFEVASLAASGAVEGDLYAYQPATTGVSGWALPRGAGKIVPFGYVEVVAKMLQERLQNMDLTAESCQIVDRFNAEYDQHVRYRYAGLQMPLADLLKQGTRVCFTGTAYDGTKTYERSDMELLAVSAGLEVKSSVTKTRCDLLIAADTSSMSVKARKARALGKPIYSATEFLTWAKVQGEI</sequence>
<dbReference type="Gene3D" id="3.40.50.300">
    <property type="entry name" value="P-loop containing nucleotide triphosphate hydrolases"/>
    <property type="match status" value="2"/>
</dbReference>
<dbReference type="CDD" id="cd18809">
    <property type="entry name" value="SF1_C_RecD"/>
    <property type="match status" value="1"/>
</dbReference>
<name>A0A2I1IR43_9ACTO</name>
<dbReference type="EMBL" id="PKKO01000001">
    <property type="protein sequence ID" value="PKY73575.1"/>
    <property type="molecule type" value="Genomic_DNA"/>
</dbReference>
<dbReference type="Gene3D" id="3.30.420.10">
    <property type="entry name" value="Ribonuclease H-like superfamily/Ribonuclease H"/>
    <property type="match status" value="1"/>
</dbReference>
<dbReference type="InterPro" id="IPR036397">
    <property type="entry name" value="RNaseH_sf"/>
</dbReference>
<dbReference type="Gene3D" id="3.40.50.10190">
    <property type="entry name" value="BRCT domain"/>
    <property type="match status" value="1"/>
</dbReference>
<dbReference type="STRING" id="33007.HMPREF3198_02022"/>
<dbReference type="SUPFAM" id="SSF52113">
    <property type="entry name" value="BRCT domain"/>
    <property type="match status" value="1"/>
</dbReference>
<dbReference type="GO" id="GO:0003678">
    <property type="term" value="F:DNA helicase activity"/>
    <property type="evidence" value="ECO:0007669"/>
    <property type="project" value="InterPro"/>
</dbReference>
<comment type="caution">
    <text evidence="2">The sequence shown here is derived from an EMBL/GenBank/DDBJ whole genome shotgun (WGS) entry which is preliminary data.</text>
</comment>
<dbReference type="InterPro" id="IPR051055">
    <property type="entry name" value="PIF1_helicase"/>
</dbReference>
<feature type="domain" description="AAA+ ATPase" evidence="1">
    <location>
        <begin position="18"/>
        <end position="261"/>
    </location>
</feature>
<proteinExistence type="predicted"/>
<dbReference type="RefSeq" id="WP_024332437.1">
    <property type="nucleotide sequence ID" value="NZ_JAWHKF010000009.1"/>
</dbReference>
<dbReference type="PANTHER" id="PTHR47642">
    <property type="entry name" value="ATP-DEPENDENT DNA HELICASE"/>
    <property type="match status" value="1"/>
</dbReference>